<comment type="subcellular location">
    <subcellularLocation>
        <location evidence="1">Membrane</location>
        <topology evidence="1">Multi-pass membrane protein</topology>
    </subcellularLocation>
</comment>
<evidence type="ECO:0000259" key="6">
    <source>
        <dbReference type="Pfam" id="PF06271"/>
    </source>
</evidence>
<gene>
    <name evidence="7" type="ORF">G7B40_032330</name>
</gene>
<organism evidence="7 8">
    <name type="scientific">Aetokthonos hydrillicola Thurmond2011</name>
    <dbReference type="NCBI Taxonomy" id="2712845"/>
    <lineage>
        <taxon>Bacteria</taxon>
        <taxon>Bacillati</taxon>
        <taxon>Cyanobacteriota</taxon>
        <taxon>Cyanophyceae</taxon>
        <taxon>Nostocales</taxon>
        <taxon>Hapalosiphonaceae</taxon>
        <taxon>Aetokthonos</taxon>
    </lineage>
</organism>
<keyword evidence="3 5" id="KW-1133">Transmembrane helix</keyword>
<dbReference type="InterPro" id="IPR010432">
    <property type="entry name" value="RDD"/>
</dbReference>
<evidence type="ECO:0000256" key="2">
    <source>
        <dbReference type="ARBA" id="ARBA00022692"/>
    </source>
</evidence>
<dbReference type="Proteomes" id="UP000667802">
    <property type="component" value="Unassembled WGS sequence"/>
</dbReference>
<keyword evidence="8" id="KW-1185">Reference proteome</keyword>
<accession>A0AAP5ICQ7</accession>
<evidence type="ECO:0000313" key="7">
    <source>
        <dbReference type="EMBL" id="MDR9899215.1"/>
    </source>
</evidence>
<reference evidence="8" key="1">
    <citation type="journal article" date="2021" name="Science">
        <title>Hunting the eagle killer: A cyanobacterial neurotoxin causes vacuolar myelinopathy.</title>
        <authorList>
            <person name="Breinlinger S."/>
            <person name="Phillips T.J."/>
            <person name="Haram B.N."/>
            <person name="Mares J."/>
            <person name="Martinez Yerena J.A."/>
            <person name="Hrouzek P."/>
            <person name="Sobotka R."/>
            <person name="Henderson W.M."/>
            <person name="Schmieder P."/>
            <person name="Williams S.M."/>
            <person name="Lauderdale J.D."/>
            <person name="Wilde H.D."/>
            <person name="Gerrin W."/>
            <person name="Kust A."/>
            <person name="Washington J.W."/>
            <person name="Wagner C."/>
            <person name="Geier B."/>
            <person name="Liebeke M."/>
            <person name="Enke H."/>
            <person name="Niedermeyer T.H.J."/>
            <person name="Wilde S.B."/>
        </authorList>
    </citation>
    <scope>NUCLEOTIDE SEQUENCE [LARGE SCALE GENOMIC DNA]</scope>
    <source>
        <strain evidence="8">Thurmond2011</strain>
    </source>
</reference>
<proteinExistence type="predicted"/>
<evidence type="ECO:0000313" key="8">
    <source>
        <dbReference type="Proteomes" id="UP000667802"/>
    </source>
</evidence>
<keyword evidence="2 5" id="KW-0812">Transmembrane</keyword>
<dbReference type="AlphaFoldDB" id="A0AAP5ICQ7"/>
<keyword evidence="4 5" id="KW-0472">Membrane</keyword>
<feature type="transmembrane region" description="Helical" evidence="5">
    <location>
        <begin position="35"/>
        <end position="57"/>
    </location>
</feature>
<dbReference type="RefSeq" id="WP_208340731.1">
    <property type="nucleotide sequence ID" value="NZ_CAWQFN010000736.1"/>
</dbReference>
<feature type="transmembrane region" description="Helical" evidence="5">
    <location>
        <begin position="69"/>
        <end position="90"/>
    </location>
</feature>
<feature type="domain" description="RDD" evidence="6">
    <location>
        <begin position="21"/>
        <end position="157"/>
    </location>
</feature>
<evidence type="ECO:0000256" key="3">
    <source>
        <dbReference type="ARBA" id="ARBA00022989"/>
    </source>
</evidence>
<dbReference type="PANTHER" id="PTHR38480">
    <property type="entry name" value="SLR0254 PROTEIN"/>
    <property type="match status" value="1"/>
</dbReference>
<dbReference type="EMBL" id="JAALHA020000023">
    <property type="protein sequence ID" value="MDR9899215.1"/>
    <property type="molecule type" value="Genomic_DNA"/>
</dbReference>
<name>A0AAP5ICQ7_9CYAN</name>
<evidence type="ECO:0000256" key="4">
    <source>
        <dbReference type="ARBA" id="ARBA00023136"/>
    </source>
</evidence>
<evidence type="ECO:0000256" key="5">
    <source>
        <dbReference type="SAM" id="Phobius"/>
    </source>
</evidence>
<dbReference type="PANTHER" id="PTHR38480:SF1">
    <property type="entry name" value="SLR0254 PROTEIN"/>
    <property type="match status" value="1"/>
</dbReference>
<dbReference type="Pfam" id="PF06271">
    <property type="entry name" value="RDD"/>
    <property type="match status" value="1"/>
</dbReference>
<protein>
    <submittedName>
        <fullName evidence="7">RDD family protein</fullName>
    </submittedName>
</protein>
<dbReference type="GO" id="GO:0016020">
    <property type="term" value="C:membrane"/>
    <property type="evidence" value="ECO:0007669"/>
    <property type="project" value="UniProtKB-SubCell"/>
</dbReference>
<comment type="caution">
    <text evidence="7">The sequence shown here is derived from an EMBL/GenBank/DDBJ whole genome shotgun (WGS) entry which is preliminary data.</text>
</comment>
<evidence type="ECO:0000256" key="1">
    <source>
        <dbReference type="ARBA" id="ARBA00004141"/>
    </source>
</evidence>
<sequence length="257" mass="29232">MHLFKHTKFRTPESIELEFDLAGIGNRAWALVIDYHILAGILILFIVFWTAGSIQVLDITKVIFSNKMSVWFVAIALMICFFIYTGYFVFFETIWQGQTPGKRFAQIRVVRDNGRPIGLQQATLRALLRPFDEFFFIGVFLIIFGRSEKRLGDLAAGTIVIQNYTPAKSANIIISDQANSVYAQLLTIADFSIMLPDDFAVIREYLLRRNTMSSKAKASVARELSNQLLAILNLENIPESITPDTFLEAVYLAFQRE</sequence>